<dbReference type="InterPro" id="IPR025421">
    <property type="entry name" value="DUF4148"/>
</dbReference>
<evidence type="ECO:0000256" key="1">
    <source>
        <dbReference type="SAM" id="MobiDB-lite"/>
    </source>
</evidence>
<sequence>MKSIFTAALFAGALAAPALGFAQQAQPVGRAVVLTQLQQLADAGYRGQGDETTYPADVEAAQRRVDPRTSGASADTSGYGATPGTHSESGAREPRGPGSLYFGS</sequence>
<feature type="chain" id="PRO_5014847428" description="DUF4148 domain-containing protein" evidence="2">
    <location>
        <begin position="19"/>
        <end position="104"/>
    </location>
</feature>
<dbReference type="Pfam" id="PF13663">
    <property type="entry name" value="DUF4148"/>
    <property type="match status" value="1"/>
</dbReference>
<keyword evidence="4" id="KW-1185">Reference proteome</keyword>
<evidence type="ECO:0008006" key="5">
    <source>
        <dbReference type="Google" id="ProtNLM"/>
    </source>
</evidence>
<feature type="region of interest" description="Disordered" evidence="1">
    <location>
        <begin position="44"/>
        <end position="104"/>
    </location>
</feature>
<name>A0A2N7WG77_9BURK</name>
<accession>A0A2N7WG77</accession>
<dbReference type="AlphaFoldDB" id="A0A2N7WG77"/>
<gene>
    <name evidence="3" type="ORF">C0Z19_01515</name>
</gene>
<proteinExistence type="predicted"/>
<dbReference type="Proteomes" id="UP000235347">
    <property type="component" value="Unassembled WGS sequence"/>
</dbReference>
<dbReference type="RefSeq" id="WP_102608006.1">
    <property type="nucleotide sequence ID" value="NZ_CADIKD010000006.1"/>
</dbReference>
<comment type="caution">
    <text evidence="3">The sequence shown here is derived from an EMBL/GenBank/DDBJ whole genome shotgun (WGS) entry which is preliminary data.</text>
</comment>
<evidence type="ECO:0000256" key="2">
    <source>
        <dbReference type="SAM" id="SignalP"/>
    </source>
</evidence>
<reference evidence="3 4" key="1">
    <citation type="submission" date="2018-01" db="EMBL/GenBank/DDBJ databases">
        <title>Whole genome analyses suggest that Burkholderia sensu lato contains two further novel genera in the rhizoxinica-symbiotica group Mycetohabitans gen. nov., and Trinickia gen. nov.: implications for the evolution of diazotrophy and nodulation in the Burkholderiaceae.</title>
        <authorList>
            <person name="Estrada-de los Santos P."/>
            <person name="Palmer M."/>
            <person name="Chavez-Ramirez B."/>
            <person name="Beukes C."/>
            <person name="Steenkamp E.T."/>
            <person name="Hirsch A.M."/>
            <person name="Manyaka P."/>
            <person name="Maluk M."/>
            <person name="Lafos M."/>
            <person name="Crook M."/>
            <person name="Gross E."/>
            <person name="Simon M.F."/>
            <person name="Bueno dos Reis Junior F."/>
            <person name="Poole P.S."/>
            <person name="Venter S.N."/>
            <person name="James E.K."/>
        </authorList>
    </citation>
    <scope>NUCLEOTIDE SEQUENCE [LARGE SCALE GENOMIC DNA]</scope>
    <source>
        <strain evidence="3 4">GP25-8</strain>
    </source>
</reference>
<evidence type="ECO:0000313" key="3">
    <source>
        <dbReference type="EMBL" id="PMS28417.1"/>
    </source>
</evidence>
<evidence type="ECO:0000313" key="4">
    <source>
        <dbReference type="Proteomes" id="UP000235347"/>
    </source>
</evidence>
<organism evidence="3 4">
    <name type="scientific">Trinickia soli</name>
    <dbReference type="NCBI Taxonomy" id="380675"/>
    <lineage>
        <taxon>Bacteria</taxon>
        <taxon>Pseudomonadati</taxon>
        <taxon>Pseudomonadota</taxon>
        <taxon>Betaproteobacteria</taxon>
        <taxon>Burkholderiales</taxon>
        <taxon>Burkholderiaceae</taxon>
        <taxon>Trinickia</taxon>
    </lineage>
</organism>
<protein>
    <recommendedName>
        <fullName evidence="5">DUF4148 domain-containing protein</fullName>
    </recommendedName>
</protein>
<feature type="signal peptide" evidence="2">
    <location>
        <begin position="1"/>
        <end position="18"/>
    </location>
</feature>
<keyword evidence="2" id="KW-0732">Signal</keyword>
<dbReference type="EMBL" id="PNYB01000001">
    <property type="protein sequence ID" value="PMS28417.1"/>
    <property type="molecule type" value="Genomic_DNA"/>
</dbReference>